<keyword evidence="2" id="KW-1185">Reference proteome</keyword>
<gene>
    <name evidence="1" type="ORF">BZM27_34645</name>
</gene>
<proteinExistence type="predicted"/>
<organism evidence="1 2">
    <name type="scientific">Paraburkholderia steynii</name>
    <dbReference type="NCBI Taxonomy" id="1245441"/>
    <lineage>
        <taxon>Bacteria</taxon>
        <taxon>Pseudomonadati</taxon>
        <taxon>Pseudomonadota</taxon>
        <taxon>Betaproteobacteria</taxon>
        <taxon>Burkholderiales</taxon>
        <taxon>Burkholderiaceae</taxon>
        <taxon>Paraburkholderia</taxon>
    </lineage>
</organism>
<sequence length="126" mass="13819">MHGSDRTGAKNADYMRGVNFGIAAARVASAILSPEGYVHARRCRASRRRRHTLGNRANCVRTDATARWRAGDIAFERLLHLPGQPPAAATAERCSFDLYMRPKQRNGAASCSGLIGGNTGQHWRNE</sequence>
<name>A0A4R0X9N4_9BURK</name>
<comment type="caution">
    <text evidence="1">The sequence shown here is derived from an EMBL/GenBank/DDBJ whole genome shotgun (WGS) entry which is preliminary data.</text>
</comment>
<accession>A0A4R0X9N4</accession>
<evidence type="ECO:0000313" key="2">
    <source>
        <dbReference type="Proteomes" id="UP000294200"/>
    </source>
</evidence>
<evidence type="ECO:0000313" key="1">
    <source>
        <dbReference type="EMBL" id="TCG05295.1"/>
    </source>
</evidence>
<protein>
    <submittedName>
        <fullName evidence="1">Uncharacterized protein</fullName>
    </submittedName>
</protein>
<dbReference type="EMBL" id="MWML01000178">
    <property type="protein sequence ID" value="TCG05295.1"/>
    <property type="molecule type" value="Genomic_DNA"/>
</dbReference>
<reference evidence="1 2" key="1">
    <citation type="submission" date="2017-02" db="EMBL/GenBank/DDBJ databases">
        <title>Paraburkholderia sophoroidis sp. nov. and Paraburkholderia steynii sp. nov. rhizobial symbionts of the fynbos legume Hypocalyptus sophoroides.</title>
        <authorList>
            <person name="Steenkamp E.T."/>
            <person name="Beukes C.W."/>
            <person name="Van Zyl E."/>
            <person name="Avontuur J."/>
            <person name="Chan W.Y."/>
            <person name="Hassen A."/>
            <person name="Palmer M."/>
            <person name="Mthombeni L."/>
            <person name="Phalane F."/>
            <person name="Sereme K."/>
            <person name="Venter S.N."/>
        </authorList>
    </citation>
    <scope>NUCLEOTIDE SEQUENCE [LARGE SCALE GENOMIC DNA]</scope>
    <source>
        <strain evidence="1 2">HC1.1ba</strain>
    </source>
</reference>
<dbReference type="AlphaFoldDB" id="A0A4R0X9N4"/>
<dbReference type="Proteomes" id="UP000294200">
    <property type="component" value="Unassembled WGS sequence"/>
</dbReference>